<dbReference type="Proteomes" id="UP001240150">
    <property type="component" value="Chromosome"/>
</dbReference>
<protein>
    <submittedName>
        <fullName evidence="6">ATP-grasp domain-containing protein</fullName>
    </submittedName>
</protein>
<evidence type="ECO:0000313" key="6">
    <source>
        <dbReference type="EMBL" id="WIM99838.1"/>
    </source>
</evidence>
<dbReference type="EMBL" id="CP126980">
    <property type="protein sequence ID" value="WIM99838.1"/>
    <property type="molecule type" value="Genomic_DNA"/>
</dbReference>
<keyword evidence="3 4" id="KW-0067">ATP-binding</keyword>
<dbReference type="Gene3D" id="3.30.470.20">
    <property type="entry name" value="ATP-grasp fold, B domain"/>
    <property type="match status" value="1"/>
</dbReference>
<dbReference type="PANTHER" id="PTHR43585">
    <property type="entry name" value="FUMIPYRROLE BIOSYNTHESIS PROTEIN C"/>
    <property type="match status" value="1"/>
</dbReference>
<dbReference type="PANTHER" id="PTHR43585:SF2">
    <property type="entry name" value="ATP-GRASP ENZYME FSQD"/>
    <property type="match status" value="1"/>
</dbReference>
<evidence type="ECO:0000256" key="2">
    <source>
        <dbReference type="ARBA" id="ARBA00022741"/>
    </source>
</evidence>
<evidence type="ECO:0000256" key="4">
    <source>
        <dbReference type="PROSITE-ProRule" id="PRU00409"/>
    </source>
</evidence>
<evidence type="ECO:0000256" key="1">
    <source>
        <dbReference type="ARBA" id="ARBA00022598"/>
    </source>
</evidence>
<dbReference type="NCBIfam" id="NF005543">
    <property type="entry name" value="PRK07206.1"/>
    <property type="match status" value="1"/>
</dbReference>
<evidence type="ECO:0000313" key="7">
    <source>
        <dbReference type="Proteomes" id="UP001240150"/>
    </source>
</evidence>
<accession>A0ABY8WTA1</accession>
<feature type="domain" description="ATP-grasp" evidence="5">
    <location>
        <begin position="115"/>
        <end position="314"/>
    </location>
</feature>
<keyword evidence="7" id="KW-1185">Reference proteome</keyword>
<dbReference type="InterPro" id="IPR011761">
    <property type="entry name" value="ATP-grasp"/>
</dbReference>
<gene>
    <name evidence="6" type="ORF">ACTOB_003503</name>
</gene>
<dbReference type="InterPro" id="IPR052032">
    <property type="entry name" value="ATP-dep_AA_Ligase"/>
</dbReference>
<sequence length="425" mass="45856">MQKSNGTVVIVDPYSTGSYLEAEFAARGWSSVAVLSSPAAPSVYGPLKHADRYREIITFESVDQVLAALAPHRPDAIIPGTEIGVSLADELADRAGLAGNGTALSRSRRDKFAMVEALRRNGVPAPESIVTTDADEVVRWATDRDLWPIVVKPVDSAGSDGVTFCDTPAEARAAFARLHDRPHQLGGHNDVVLAQELLRGQQFFVNTVSVDGHHYVAEIWKDVRRPVPGASLAYDLEELMEPVGEVQRVLTAYVFRVLDALGIAWGPAHSEIMLTDRGPVLIETASRMQGTILPDSVRAATGQNHVTLTVDCYTDPDRLRARAGTAYPLHRHVRVVSLIAPHDGHLAAGAAAELANLPSTHAILGSIAAGTPVKRTVDLFTSPASLYLIADEVAELTRDYARIRELERSGLYADSSYHGSGDDLR</sequence>
<dbReference type="Pfam" id="PF13535">
    <property type="entry name" value="ATP-grasp_4"/>
    <property type="match status" value="1"/>
</dbReference>
<keyword evidence="1" id="KW-0436">Ligase</keyword>
<evidence type="ECO:0000256" key="3">
    <source>
        <dbReference type="ARBA" id="ARBA00022840"/>
    </source>
</evidence>
<dbReference type="PROSITE" id="PS50975">
    <property type="entry name" value="ATP_GRASP"/>
    <property type="match status" value="1"/>
</dbReference>
<reference evidence="6 7" key="1">
    <citation type="submission" date="2023-06" db="EMBL/GenBank/DDBJ databases">
        <authorList>
            <person name="Yushchuk O."/>
            <person name="Binda E."/>
            <person name="Ruckert-Reed C."/>
            <person name="Fedorenko V."/>
            <person name="Kalinowski J."/>
            <person name="Marinelli F."/>
        </authorList>
    </citation>
    <scope>NUCLEOTIDE SEQUENCE [LARGE SCALE GENOMIC DNA]</scope>
    <source>
        <strain evidence="6 7">NRRL 3884</strain>
    </source>
</reference>
<dbReference type="SUPFAM" id="SSF56059">
    <property type="entry name" value="Glutathione synthetase ATP-binding domain-like"/>
    <property type="match status" value="1"/>
</dbReference>
<proteinExistence type="predicted"/>
<organism evidence="6 7">
    <name type="scientific">Actinoplanes oblitus</name>
    <dbReference type="NCBI Taxonomy" id="3040509"/>
    <lineage>
        <taxon>Bacteria</taxon>
        <taxon>Bacillati</taxon>
        <taxon>Actinomycetota</taxon>
        <taxon>Actinomycetes</taxon>
        <taxon>Micromonosporales</taxon>
        <taxon>Micromonosporaceae</taxon>
        <taxon>Actinoplanes</taxon>
    </lineage>
</organism>
<evidence type="ECO:0000259" key="5">
    <source>
        <dbReference type="PROSITE" id="PS50975"/>
    </source>
</evidence>
<keyword evidence="2 4" id="KW-0547">Nucleotide-binding</keyword>
<dbReference type="RefSeq" id="WP_284921277.1">
    <property type="nucleotide sequence ID" value="NZ_CP126980.1"/>
</dbReference>
<name>A0ABY8WTA1_9ACTN</name>